<feature type="transmembrane region" description="Helical" evidence="10">
    <location>
        <begin position="9"/>
        <end position="28"/>
    </location>
</feature>
<name>A0A8X7CNC1_9ARAC</name>
<evidence type="ECO:0000256" key="2">
    <source>
        <dbReference type="ARBA" id="ARBA00006656"/>
    </source>
</evidence>
<dbReference type="InterPro" id="IPR001839">
    <property type="entry name" value="TGF-b_C"/>
</dbReference>
<dbReference type="AlphaFoldDB" id="A0A8X7CNC1"/>
<evidence type="ECO:0000259" key="11">
    <source>
        <dbReference type="PROSITE" id="PS51362"/>
    </source>
</evidence>
<evidence type="ECO:0000313" key="13">
    <source>
        <dbReference type="Proteomes" id="UP000886998"/>
    </source>
</evidence>
<evidence type="ECO:0000256" key="10">
    <source>
        <dbReference type="SAM" id="Phobius"/>
    </source>
</evidence>
<dbReference type="Gene3D" id="2.60.120.970">
    <property type="match status" value="1"/>
</dbReference>
<keyword evidence="10" id="KW-0472">Membrane</keyword>
<keyword evidence="6" id="KW-1015">Disulfide bond</keyword>
<dbReference type="Proteomes" id="UP000886998">
    <property type="component" value="Unassembled WGS sequence"/>
</dbReference>
<keyword evidence="5 8" id="KW-0339">Growth factor</keyword>
<comment type="subcellular location">
    <subcellularLocation>
        <location evidence="1">Secreted</location>
    </subcellularLocation>
</comment>
<dbReference type="PROSITE" id="PS00250">
    <property type="entry name" value="TGF_BETA_1"/>
    <property type="match status" value="1"/>
</dbReference>
<feature type="domain" description="TGF-beta family profile" evidence="11">
    <location>
        <begin position="322"/>
        <end position="437"/>
    </location>
</feature>
<dbReference type="OrthoDB" id="5987191at2759"/>
<sequence>MLLNIKRKHLIVLVVVHFVVIFTGAYVINANTSKEIEDTLLLEEYEPQFDDSLSFLDDFVIEEAIQSPILVDSHSKEKSIVKRSISTPLVPQYMLDIYQRLSDKRFRIKFDTARSFHSSDVINKTRTPVSLSKHAKSKGYVFHHLVFNVSPFPKSEKALFAQLRIQVNNQGRYKVFDSKRIETYSVLGDSADLLKTKQFNPNKELFSLNVTKAFQRALENEAKQLHLAISIPEAFVELLILDDGTPEGPQLLVLSETVEKQENGEDHILTRMRRSMQEKVPEFPEIAESQESASWGRRQRRSEDEDEEVEEQSNYIVEELGRIRKGKLKRKKNPCRRKPMHVNFAAINYDQWIIAPPSYEAFECTGKCSFPMSAHLAPTKHAIIQTLMHSLEPKQVARACCVPIKLAPISILYVDDDGTVTYKYDYEDMVVAECGSENSSSAYPAPTSNPDLITAFRWSHDAVIDLCMRR</sequence>
<keyword evidence="3" id="KW-0964">Secreted</keyword>
<organism evidence="12 13">
    <name type="scientific">Trichonephila inaurata madagascariensis</name>
    <dbReference type="NCBI Taxonomy" id="2747483"/>
    <lineage>
        <taxon>Eukaryota</taxon>
        <taxon>Metazoa</taxon>
        <taxon>Ecdysozoa</taxon>
        <taxon>Arthropoda</taxon>
        <taxon>Chelicerata</taxon>
        <taxon>Arachnida</taxon>
        <taxon>Araneae</taxon>
        <taxon>Araneomorphae</taxon>
        <taxon>Entelegynae</taxon>
        <taxon>Araneoidea</taxon>
        <taxon>Nephilidae</taxon>
        <taxon>Trichonephila</taxon>
        <taxon>Trichonephila inaurata</taxon>
    </lineage>
</organism>
<dbReference type="InterPro" id="IPR029034">
    <property type="entry name" value="Cystine-knot_cytokine"/>
</dbReference>
<evidence type="ECO:0000313" key="12">
    <source>
        <dbReference type="EMBL" id="GFY72005.1"/>
    </source>
</evidence>
<dbReference type="PANTHER" id="PTHR11848:SF307">
    <property type="entry name" value="BONE MORPHOGENETIC PROTEIN 10"/>
    <property type="match status" value="1"/>
</dbReference>
<evidence type="ECO:0000256" key="4">
    <source>
        <dbReference type="ARBA" id="ARBA00022729"/>
    </source>
</evidence>
<accession>A0A8X7CNC1</accession>
<evidence type="ECO:0000256" key="1">
    <source>
        <dbReference type="ARBA" id="ARBA00004613"/>
    </source>
</evidence>
<comment type="similarity">
    <text evidence="2 8">Belongs to the TGF-beta family.</text>
</comment>
<dbReference type="GO" id="GO:0008083">
    <property type="term" value="F:growth factor activity"/>
    <property type="evidence" value="ECO:0007669"/>
    <property type="project" value="UniProtKB-KW"/>
</dbReference>
<dbReference type="InterPro" id="IPR001111">
    <property type="entry name" value="TGF-b_propeptide"/>
</dbReference>
<evidence type="ECO:0000256" key="3">
    <source>
        <dbReference type="ARBA" id="ARBA00022525"/>
    </source>
</evidence>
<feature type="region of interest" description="Disordered" evidence="9">
    <location>
        <begin position="280"/>
        <end position="312"/>
    </location>
</feature>
<dbReference type="SMART" id="SM00204">
    <property type="entry name" value="TGFB"/>
    <property type="match status" value="1"/>
</dbReference>
<dbReference type="EMBL" id="BMAV01019210">
    <property type="protein sequence ID" value="GFY72005.1"/>
    <property type="molecule type" value="Genomic_DNA"/>
</dbReference>
<dbReference type="InterPro" id="IPR015615">
    <property type="entry name" value="TGF-beta-rel"/>
</dbReference>
<dbReference type="PROSITE" id="PS51362">
    <property type="entry name" value="TGF_BETA_2"/>
    <property type="match status" value="1"/>
</dbReference>
<keyword evidence="7" id="KW-0325">Glycoprotein</keyword>
<dbReference type="InterPro" id="IPR017948">
    <property type="entry name" value="TGFb_CS"/>
</dbReference>
<dbReference type="Pfam" id="PF00688">
    <property type="entry name" value="TGFb_propeptide"/>
    <property type="match status" value="1"/>
</dbReference>
<keyword evidence="10" id="KW-0812">Transmembrane</keyword>
<dbReference type="GO" id="GO:0005615">
    <property type="term" value="C:extracellular space"/>
    <property type="evidence" value="ECO:0007669"/>
    <property type="project" value="TreeGrafter"/>
</dbReference>
<dbReference type="Gene3D" id="2.10.90.10">
    <property type="entry name" value="Cystine-knot cytokines"/>
    <property type="match status" value="1"/>
</dbReference>
<evidence type="ECO:0000256" key="9">
    <source>
        <dbReference type="SAM" id="MobiDB-lite"/>
    </source>
</evidence>
<keyword evidence="4" id="KW-0732">Signal</keyword>
<gene>
    <name evidence="12" type="primary">BMP10</name>
    <name evidence="12" type="ORF">TNIN_361331</name>
</gene>
<evidence type="ECO:0000256" key="6">
    <source>
        <dbReference type="ARBA" id="ARBA00023157"/>
    </source>
</evidence>
<evidence type="ECO:0000256" key="5">
    <source>
        <dbReference type="ARBA" id="ARBA00023030"/>
    </source>
</evidence>
<dbReference type="SUPFAM" id="SSF57501">
    <property type="entry name" value="Cystine-knot cytokines"/>
    <property type="match status" value="1"/>
</dbReference>
<protein>
    <submittedName>
        <fullName evidence="12">Bone morphogenetic protein 10</fullName>
    </submittedName>
</protein>
<keyword evidence="13" id="KW-1185">Reference proteome</keyword>
<proteinExistence type="inferred from homology"/>
<dbReference type="Pfam" id="PF00019">
    <property type="entry name" value="TGF_beta"/>
    <property type="match status" value="1"/>
</dbReference>
<dbReference type="CDD" id="cd13767">
    <property type="entry name" value="TGF_beta_BMP9_like"/>
    <property type="match status" value="1"/>
</dbReference>
<evidence type="ECO:0000256" key="8">
    <source>
        <dbReference type="RuleBase" id="RU000354"/>
    </source>
</evidence>
<dbReference type="PANTHER" id="PTHR11848">
    <property type="entry name" value="TGF-BETA FAMILY"/>
    <property type="match status" value="1"/>
</dbReference>
<keyword evidence="10" id="KW-1133">Transmembrane helix</keyword>
<comment type="caution">
    <text evidence="12">The sequence shown here is derived from an EMBL/GenBank/DDBJ whole genome shotgun (WGS) entry which is preliminary data.</text>
</comment>
<evidence type="ECO:0000256" key="7">
    <source>
        <dbReference type="ARBA" id="ARBA00023180"/>
    </source>
</evidence>
<dbReference type="FunFam" id="2.10.90.10:FF:000001">
    <property type="entry name" value="Bone morphogenetic protein 4"/>
    <property type="match status" value="1"/>
</dbReference>
<reference evidence="12" key="1">
    <citation type="submission" date="2020-08" db="EMBL/GenBank/DDBJ databases">
        <title>Multicomponent nature underlies the extraordinary mechanical properties of spider dragline silk.</title>
        <authorList>
            <person name="Kono N."/>
            <person name="Nakamura H."/>
            <person name="Mori M."/>
            <person name="Yoshida Y."/>
            <person name="Ohtoshi R."/>
            <person name="Malay A.D."/>
            <person name="Moran D.A.P."/>
            <person name="Tomita M."/>
            <person name="Numata K."/>
            <person name="Arakawa K."/>
        </authorList>
    </citation>
    <scope>NUCLEOTIDE SEQUENCE</scope>
</reference>
<dbReference type="GO" id="GO:0005125">
    <property type="term" value="F:cytokine activity"/>
    <property type="evidence" value="ECO:0007669"/>
    <property type="project" value="TreeGrafter"/>
</dbReference>